<feature type="chain" id="PRO_5040421635" evidence="1">
    <location>
        <begin position="20"/>
        <end position="94"/>
    </location>
</feature>
<evidence type="ECO:0000313" key="3">
    <source>
        <dbReference type="Proteomes" id="UP000701801"/>
    </source>
</evidence>
<proteinExistence type="predicted"/>
<evidence type="ECO:0000256" key="1">
    <source>
        <dbReference type="SAM" id="SignalP"/>
    </source>
</evidence>
<keyword evidence="3" id="KW-1185">Reference proteome</keyword>
<dbReference type="OrthoDB" id="10563588at2759"/>
<sequence>MQIAAILTTMGYLATTASAATIYTNAGWSFPPGGAAEACTKSVYCGNTIQSASGGPFQTPRTDCDLIAAAGAPTGYFNCRPDKNFPNGKIYCCT</sequence>
<dbReference type="Proteomes" id="UP000701801">
    <property type="component" value="Unassembled WGS sequence"/>
</dbReference>
<keyword evidence="1" id="KW-0732">Signal</keyword>
<evidence type="ECO:0000313" key="2">
    <source>
        <dbReference type="EMBL" id="CAG8971178.1"/>
    </source>
</evidence>
<accession>A0A9N9LCC2</accession>
<comment type="caution">
    <text evidence="2">The sequence shown here is derived from an EMBL/GenBank/DDBJ whole genome shotgun (WGS) entry which is preliminary data.</text>
</comment>
<name>A0A9N9LCC2_9HELO</name>
<organism evidence="2 3">
    <name type="scientific">Hymenoscyphus albidus</name>
    <dbReference type="NCBI Taxonomy" id="595503"/>
    <lineage>
        <taxon>Eukaryota</taxon>
        <taxon>Fungi</taxon>
        <taxon>Dikarya</taxon>
        <taxon>Ascomycota</taxon>
        <taxon>Pezizomycotina</taxon>
        <taxon>Leotiomycetes</taxon>
        <taxon>Helotiales</taxon>
        <taxon>Helotiaceae</taxon>
        <taxon>Hymenoscyphus</taxon>
    </lineage>
</organism>
<gene>
    <name evidence="2" type="ORF">HYALB_00010178</name>
</gene>
<dbReference type="AlphaFoldDB" id="A0A9N9LCC2"/>
<feature type="signal peptide" evidence="1">
    <location>
        <begin position="1"/>
        <end position="19"/>
    </location>
</feature>
<dbReference type="EMBL" id="CAJVRM010000013">
    <property type="protein sequence ID" value="CAG8971178.1"/>
    <property type="molecule type" value="Genomic_DNA"/>
</dbReference>
<protein>
    <submittedName>
        <fullName evidence="2">Uncharacterized protein</fullName>
    </submittedName>
</protein>
<reference evidence="2" key="1">
    <citation type="submission" date="2021-07" db="EMBL/GenBank/DDBJ databases">
        <authorList>
            <person name="Durling M."/>
        </authorList>
    </citation>
    <scope>NUCLEOTIDE SEQUENCE</scope>
</reference>